<dbReference type="AlphaFoldDB" id="A0AA89B090"/>
<gene>
    <name evidence="1" type="ORF">RJ639_004700</name>
</gene>
<comment type="caution">
    <text evidence="1">The sequence shown here is derived from an EMBL/GenBank/DDBJ whole genome shotgun (WGS) entry which is preliminary data.</text>
</comment>
<evidence type="ECO:0000313" key="2">
    <source>
        <dbReference type="Proteomes" id="UP001188597"/>
    </source>
</evidence>
<name>A0AA89B090_9ASTE</name>
<dbReference type="Proteomes" id="UP001188597">
    <property type="component" value="Unassembled WGS sequence"/>
</dbReference>
<organism evidence="1 2">
    <name type="scientific">Escallonia herrerae</name>
    <dbReference type="NCBI Taxonomy" id="1293975"/>
    <lineage>
        <taxon>Eukaryota</taxon>
        <taxon>Viridiplantae</taxon>
        <taxon>Streptophyta</taxon>
        <taxon>Embryophyta</taxon>
        <taxon>Tracheophyta</taxon>
        <taxon>Spermatophyta</taxon>
        <taxon>Magnoliopsida</taxon>
        <taxon>eudicotyledons</taxon>
        <taxon>Gunneridae</taxon>
        <taxon>Pentapetalae</taxon>
        <taxon>asterids</taxon>
        <taxon>campanulids</taxon>
        <taxon>Escalloniales</taxon>
        <taxon>Escalloniaceae</taxon>
        <taxon>Escallonia</taxon>
    </lineage>
</organism>
<dbReference type="EMBL" id="JAVXUP010000970">
    <property type="protein sequence ID" value="KAK3017896.1"/>
    <property type="molecule type" value="Genomic_DNA"/>
</dbReference>
<protein>
    <submittedName>
        <fullName evidence="1">Uncharacterized protein</fullName>
    </submittedName>
</protein>
<accession>A0AA89B090</accession>
<keyword evidence="2" id="KW-1185">Reference proteome</keyword>
<sequence length="92" mass="10760">MINCARVEQSVRFLMENHQVPKKDYLHYNHTDSCNYNRWTARPWQKVVEFYSQVVNGNTLLSGLFPTEASKTFCVGANCQIVYASCRYKFGR</sequence>
<evidence type="ECO:0000313" key="1">
    <source>
        <dbReference type="EMBL" id="KAK3017896.1"/>
    </source>
</evidence>
<reference evidence="1" key="1">
    <citation type="submission" date="2022-12" db="EMBL/GenBank/DDBJ databases">
        <title>Draft genome assemblies for two species of Escallonia (Escalloniales).</title>
        <authorList>
            <person name="Chanderbali A."/>
            <person name="Dervinis C."/>
            <person name="Anghel I."/>
            <person name="Soltis D."/>
            <person name="Soltis P."/>
            <person name="Zapata F."/>
        </authorList>
    </citation>
    <scope>NUCLEOTIDE SEQUENCE</scope>
    <source>
        <strain evidence="1">UCBG64.0493</strain>
        <tissue evidence="1">Leaf</tissue>
    </source>
</reference>
<proteinExistence type="predicted"/>